<dbReference type="InterPro" id="IPR012373">
    <property type="entry name" value="Ferrdict_sens_TM"/>
</dbReference>
<keyword evidence="1" id="KW-0472">Membrane</keyword>
<name>A0ABT4KU57_9SPHI</name>
<reference evidence="4" key="1">
    <citation type="submission" date="2022-12" db="EMBL/GenBank/DDBJ databases">
        <title>Genome sequence of SJ11.</title>
        <authorList>
            <person name="Woo H."/>
        </authorList>
    </citation>
    <scope>NUCLEOTIDE SEQUENCE</scope>
    <source>
        <strain evidence="4">SJ11</strain>
    </source>
</reference>
<dbReference type="Pfam" id="PF04773">
    <property type="entry name" value="FecR"/>
    <property type="match status" value="1"/>
</dbReference>
<sequence>MKIEQTKALLKKYLDEKASPKEKHLMDSFIEEQLLSNSWDPSEVEKQELRSKIKQGIDNELFDGHTVAENKTKSRLIKLWRISAAAAVLAVFLLGGVYFLRKRNELPEARFANDIQPGGNQAVLTLTDGRKINLASSKTGELANLNGISIKKSTNGLLIFSVLKAEENINSDQLNTIETPLGGQYQVNLPDGTKVWLNAGTKLKFPTLFTGSNRIVELRGEAYFEVTKDNKHPFLVNSGVQEVEVLGTHFNINSYSNEPVIKTTLLEGAVKVSNSDMEKLIAPGEQAILNNKHFDIKEVDPATAVDWKNGEFRFKDENLKSILRKLSRWYNVKFILEEGLDNLPAFSGSVSRFDQISVVLKMLEETGNIKFYINGKVITVK</sequence>
<feature type="domain" description="FecR protein" evidence="2">
    <location>
        <begin position="176"/>
        <end position="271"/>
    </location>
</feature>
<dbReference type="Gene3D" id="2.60.120.1440">
    <property type="match status" value="1"/>
</dbReference>
<organism evidence="4 5">
    <name type="scientific">Pedobacter rhodius</name>
    <dbReference type="NCBI Taxonomy" id="3004098"/>
    <lineage>
        <taxon>Bacteria</taxon>
        <taxon>Pseudomonadati</taxon>
        <taxon>Bacteroidota</taxon>
        <taxon>Sphingobacteriia</taxon>
        <taxon>Sphingobacteriales</taxon>
        <taxon>Sphingobacteriaceae</taxon>
        <taxon>Pedobacter</taxon>
    </lineage>
</organism>
<proteinExistence type="predicted"/>
<dbReference type="EMBL" id="JAPWGL010000001">
    <property type="protein sequence ID" value="MCZ4221762.1"/>
    <property type="molecule type" value="Genomic_DNA"/>
</dbReference>
<accession>A0ABT4KU57</accession>
<dbReference type="PANTHER" id="PTHR30273:SF2">
    <property type="entry name" value="PROTEIN FECR"/>
    <property type="match status" value="1"/>
</dbReference>
<evidence type="ECO:0000259" key="3">
    <source>
        <dbReference type="Pfam" id="PF16344"/>
    </source>
</evidence>
<comment type="caution">
    <text evidence="4">The sequence shown here is derived from an EMBL/GenBank/DDBJ whole genome shotgun (WGS) entry which is preliminary data.</text>
</comment>
<gene>
    <name evidence="4" type="ORF">O0931_00475</name>
</gene>
<keyword evidence="5" id="KW-1185">Reference proteome</keyword>
<dbReference type="Pfam" id="PF16344">
    <property type="entry name" value="FecR_C"/>
    <property type="match status" value="1"/>
</dbReference>
<feature type="transmembrane region" description="Helical" evidence="1">
    <location>
        <begin position="79"/>
        <end position="100"/>
    </location>
</feature>
<feature type="domain" description="Protein FecR C-terminal" evidence="3">
    <location>
        <begin position="311"/>
        <end position="380"/>
    </location>
</feature>
<keyword evidence="1" id="KW-1133">Transmembrane helix</keyword>
<dbReference type="RefSeq" id="WP_269413599.1">
    <property type="nucleotide sequence ID" value="NZ_JAPWGL010000001.1"/>
</dbReference>
<dbReference type="InterPro" id="IPR006860">
    <property type="entry name" value="FecR"/>
</dbReference>
<keyword evidence="1" id="KW-0812">Transmembrane</keyword>
<dbReference type="InterPro" id="IPR032508">
    <property type="entry name" value="FecR_C"/>
</dbReference>
<protein>
    <submittedName>
        <fullName evidence="4">FecR family protein</fullName>
    </submittedName>
</protein>
<evidence type="ECO:0000313" key="5">
    <source>
        <dbReference type="Proteomes" id="UP001144341"/>
    </source>
</evidence>
<evidence type="ECO:0000256" key="1">
    <source>
        <dbReference type="SAM" id="Phobius"/>
    </source>
</evidence>
<dbReference type="Gene3D" id="3.55.50.30">
    <property type="match status" value="1"/>
</dbReference>
<dbReference type="PIRSF" id="PIRSF018266">
    <property type="entry name" value="FecR"/>
    <property type="match status" value="1"/>
</dbReference>
<dbReference type="PANTHER" id="PTHR30273">
    <property type="entry name" value="PERIPLASMIC SIGNAL SENSOR AND SIGMA FACTOR ACTIVATOR FECR-RELATED"/>
    <property type="match status" value="1"/>
</dbReference>
<dbReference type="Proteomes" id="UP001144341">
    <property type="component" value="Unassembled WGS sequence"/>
</dbReference>
<evidence type="ECO:0000259" key="2">
    <source>
        <dbReference type="Pfam" id="PF04773"/>
    </source>
</evidence>
<evidence type="ECO:0000313" key="4">
    <source>
        <dbReference type="EMBL" id="MCZ4221762.1"/>
    </source>
</evidence>